<evidence type="ECO:0000313" key="2">
    <source>
        <dbReference type="Proteomes" id="UP001301728"/>
    </source>
</evidence>
<dbReference type="Proteomes" id="UP001301728">
    <property type="component" value="Unassembled WGS sequence"/>
</dbReference>
<organism evidence="1 2">
    <name type="scientific">Limnoraphis robusta CCNP1315</name>
    <dbReference type="NCBI Taxonomy" id="3110306"/>
    <lineage>
        <taxon>Bacteria</taxon>
        <taxon>Bacillati</taxon>
        <taxon>Cyanobacteriota</taxon>
        <taxon>Cyanophyceae</taxon>
        <taxon>Oscillatoriophycideae</taxon>
        <taxon>Oscillatoriales</taxon>
        <taxon>Sirenicapillariaceae</taxon>
        <taxon>Limnoraphis</taxon>
    </lineage>
</organism>
<evidence type="ECO:0000313" key="1">
    <source>
        <dbReference type="EMBL" id="MEA5521566.1"/>
    </source>
</evidence>
<dbReference type="RefSeq" id="WP_323273698.1">
    <property type="nucleotide sequence ID" value="NZ_JAYGHT010000134.1"/>
</dbReference>
<gene>
    <name evidence="1" type="ORF">VB854_21750</name>
</gene>
<accession>A0ABU5U310</accession>
<comment type="caution">
    <text evidence="1">The sequence shown here is derived from an EMBL/GenBank/DDBJ whole genome shotgun (WGS) entry which is preliminary data.</text>
</comment>
<sequence>MAQNTKTRKPSVEKFSLWKTGVCLWTLCKTHLYPYKKATADEAGSLHHKRIALVIGTSPNWNIILNLVDR</sequence>
<protein>
    <submittedName>
        <fullName evidence="1">Uncharacterized protein</fullName>
    </submittedName>
</protein>
<dbReference type="EMBL" id="JAYGHT010000134">
    <property type="protein sequence ID" value="MEA5521566.1"/>
    <property type="molecule type" value="Genomic_DNA"/>
</dbReference>
<reference evidence="1 2" key="1">
    <citation type="submission" date="2023-12" db="EMBL/GenBank/DDBJ databases">
        <title>Baltic Sea Cyanobacteria.</title>
        <authorList>
            <person name="Delbaje E."/>
            <person name="Fewer D.P."/>
            <person name="Shishido T.K."/>
        </authorList>
    </citation>
    <scope>NUCLEOTIDE SEQUENCE [LARGE SCALE GENOMIC DNA]</scope>
    <source>
        <strain evidence="1 2">CCNP 1315</strain>
    </source>
</reference>
<proteinExistence type="predicted"/>
<keyword evidence="2" id="KW-1185">Reference proteome</keyword>
<name>A0ABU5U310_9CYAN</name>